<organism evidence="1 2">
    <name type="scientific">Pleurotus cornucopiae</name>
    <name type="common">Cornucopia mushroom</name>
    <dbReference type="NCBI Taxonomy" id="5321"/>
    <lineage>
        <taxon>Eukaryota</taxon>
        <taxon>Fungi</taxon>
        <taxon>Dikarya</taxon>
        <taxon>Basidiomycota</taxon>
        <taxon>Agaricomycotina</taxon>
        <taxon>Agaricomycetes</taxon>
        <taxon>Agaricomycetidae</taxon>
        <taxon>Agaricales</taxon>
        <taxon>Pleurotineae</taxon>
        <taxon>Pleurotaceae</taxon>
        <taxon>Pleurotus</taxon>
    </lineage>
</organism>
<name>A0ACB7IRP4_PLECO</name>
<keyword evidence="2" id="KW-1185">Reference proteome</keyword>
<dbReference type="Proteomes" id="UP000824881">
    <property type="component" value="Unassembled WGS sequence"/>
</dbReference>
<evidence type="ECO:0000313" key="2">
    <source>
        <dbReference type="Proteomes" id="UP000824881"/>
    </source>
</evidence>
<dbReference type="EMBL" id="WQMT02000007">
    <property type="protein sequence ID" value="KAG9220444.1"/>
    <property type="molecule type" value="Genomic_DNA"/>
</dbReference>
<protein>
    <submittedName>
        <fullName evidence="1">Uncharacterized protein</fullName>
    </submittedName>
</protein>
<reference evidence="1 2" key="1">
    <citation type="journal article" date="2021" name="Appl. Environ. Microbiol.">
        <title>Genetic linkage and physical mapping for an oyster mushroom Pleurotus cornucopiae and QTL analysis for the trait cap color.</title>
        <authorList>
            <person name="Zhang Y."/>
            <person name="Gao W."/>
            <person name="Sonnenberg A."/>
            <person name="Chen Q."/>
            <person name="Zhang J."/>
            <person name="Huang C."/>
        </authorList>
    </citation>
    <scope>NUCLEOTIDE SEQUENCE [LARGE SCALE GENOMIC DNA]</scope>
    <source>
        <strain evidence="1">CCMSSC00406</strain>
    </source>
</reference>
<accession>A0ACB7IRP4</accession>
<comment type="caution">
    <text evidence="1">The sequence shown here is derived from an EMBL/GenBank/DDBJ whole genome shotgun (WGS) entry which is preliminary data.</text>
</comment>
<sequence length="458" mass="46123">MWAQPQNNKLRGAVDAWLQSSQLPTRRGIVGILCFLLLHPHHRTTDTNSSKAPTFSFGGRAPAVAVCVACVVVESVACAFVVLAVMVVFAPILALVGFAGGVGSAVAVFAVAPVVAILGFMGVPIITPVVGFAASVASAVVSLTVAPILGLVGFSSTGVVAGSMAAGFQASVGNVAAGTLFALAQSMTMGGALPAVGIVIKGTPAGLMLQFYGPAFVFVKFNVKRQAMKCAHALSDVWFSPSGAYNKLMIYSAFATHKCFRTCNSKPTLARLGFHLTVAFQHIAVSSIFSATSLLSTKDSNFEFACTSASEDVLQGVEMGRSTACVAWAVVGIAAVIAVCALVGIAIIVACAAAVIVVAPIVAPVVAPVVGMVVSVAGVTGGFALAVMDAVLGTFGFTAALPGASFLGTFMCAELGAVVAGSLVALARSVVTGVVKLLGAVIDGSAGAAVAMKRFFAK</sequence>
<proteinExistence type="predicted"/>
<evidence type="ECO:0000313" key="1">
    <source>
        <dbReference type="EMBL" id="KAG9220444.1"/>
    </source>
</evidence>
<gene>
    <name evidence="1" type="ORF">CCMSSC00406_0003900</name>
</gene>